<evidence type="ECO:0000256" key="2">
    <source>
        <dbReference type="ARBA" id="ARBA00023157"/>
    </source>
</evidence>
<evidence type="ECO:0000259" key="4">
    <source>
        <dbReference type="PROSITE" id="PS50923"/>
    </source>
</evidence>
<protein>
    <recommendedName>
        <fullName evidence="4">Sushi domain-containing protein</fullName>
    </recommendedName>
</protein>
<feature type="domain" description="Sushi" evidence="4">
    <location>
        <begin position="49"/>
        <end position="107"/>
    </location>
</feature>
<keyword evidence="1 3" id="KW-0768">Sushi</keyword>
<dbReference type="AlphaFoldDB" id="A0A8J2PFT4"/>
<gene>
    <name evidence="5" type="ORF">AFUS01_LOCUS37877</name>
</gene>
<comment type="caution">
    <text evidence="5">The sequence shown here is derived from an EMBL/GenBank/DDBJ whole genome shotgun (WGS) entry which is preliminary data.</text>
</comment>
<dbReference type="SMART" id="SM00032">
    <property type="entry name" value="CCP"/>
    <property type="match status" value="5"/>
</dbReference>
<dbReference type="OrthoDB" id="5804959at2759"/>
<accession>A0A8J2PFT4</accession>
<feature type="domain" description="Sushi" evidence="4">
    <location>
        <begin position="282"/>
        <end position="339"/>
    </location>
</feature>
<dbReference type="Proteomes" id="UP000708208">
    <property type="component" value="Unassembled WGS sequence"/>
</dbReference>
<dbReference type="EMBL" id="CAJVCH010545403">
    <property type="protein sequence ID" value="CAG7827922.1"/>
    <property type="molecule type" value="Genomic_DNA"/>
</dbReference>
<dbReference type="PROSITE" id="PS50923">
    <property type="entry name" value="SUSHI"/>
    <property type="match status" value="4"/>
</dbReference>
<proteinExistence type="predicted"/>
<comment type="caution">
    <text evidence="3">Lacks conserved residue(s) required for the propagation of feature annotation.</text>
</comment>
<dbReference type="Pfam" id="PF00084">
    <property type="entry name" value="Sushi"/>
    <property type="match status" value="4"/>
</dbReference>
<organism evidence="5 6">
    <name type="scientific">Allacma fusca</name>
    <dbReference type="NCBI Taxonomy" id="39272"/>
    <lineage>
        <taxon>Eukaryota</taxon>
        <taxon>Metazoa</taxon>
        <taxon>Ecdysozoa</taxon>
        <taxon>Arthropoda</taxon>
        <taxon>Hexapoda</taxon>
        <taxon>Collembola</taxon>
        <taxon>Symphypleona</taxon>
        <taxon>Sminthuridae</taxon>
        <taxon>Allacma</taxon>
    </lineage>
</organism>
<dbReference type="InterPro" id="IPR050350">
    <property type="entry name" value="Compl-Cell_Adhes-Reg"/>
</dbReference>
<evidence type="ECO:0000313" key="6">
    <source>
        <dbReference type="Proteomes" id="UP000708208"/>
    </source>
</evidence>
<dbReference type="InterPro" id="IPR000436">
    <property type="entry name" value="Sushi_SCR_CCP_dom"/>
</dbReference>
<dbReference type="PANTHER" id="PTHR19325">
    <property type="entry name" value="COMPLEMENT COMPONENT-RELATED SUSHI DOMAIN-CONTAINING"/>
    <property type="match status" value="1"/>
</dbReference>
<name>A0A8J2PFT4_9HEXA</name>
<dbReference type="CDD" id="cd00033">
    <property type="entry name" value="CCP"/>
    <property type="match status" value="3"/>
</dbReference>
<feature type="domain" description="Sushi" evidence="4">
    <location>
        <begin position="108"/>
        <end position="165"/>
    </location>
</feature>
<feature type="disulfide bond" evidence="3">
    <location>
        <begin position="136"/>
        <end position="163"/>
    </location>
</feature>
<evidence type="ECO:0000256" key="3">
    <source>
        <dbReference type="PROSITE-ProRule" id="PRU00302"/>
    </source>
</evidence>
<evidence type="ECO:0000313" key="5">
    <source>
        <dbReference type="EMBL" id="CAG7827922.1"/>
    </source>
</evidence>
<evidence type="ECO:0000256" key="1">
    <source>
        <dbReference type="ARBA" id="ARBA00022659"/>
    </source>
</evidence>
<dbReference type="PANTHER" id="PTHR19325:SF555">
    <property type="entry name" value="HIG-ANCHORING SCAFFOLD PROTEIN, ISOFORM G"/>
    <property type="match status" value="1"/>
</dbReference>
<feature type="domain" description="Sushi" evidence="4">
    <location>
        <begin position="1"/>
        <end position="48"/>
    </location>
</feature>
<feature type="non-terminal residue" evidence="5">
    <location>
        <position position="1"/>
    </location>
</feature>
<reference evidence="5" key="1">
    <citation type="submission" date="2021-06" db="EMBL/GenBank/DDBJ databases">
        <authorList>
            <person name="Hodson N. C."/>
            <person name="Mongue J. A."/>
            <person name="Jaron S. K."/>
        </authorList>
    </citation>
    <scope>NUCLEOTIDE SEQUENCE</scope>
</reference>
<sequence>MDQRTFDLDTSLQYQCYPGYSTNGFARSKCFFYNGTAKWFGPDFTCEPISCGIPQDILNGRREGFCHHYLCRVNYVCQPGFEIVGKSQHTCQQNGSWSPEELPTCAPVQCDPPANPANGKAVYSTTSFNSIVTYECKYGFMLVGENTRRCGPHRKWTGNEPQCKEIQCPHPGFLSNGWIENIERGTALGNSIIFRSPCVVPDVSFGNVTEKPNHGFSEKPKEPESGNATLTQSTIVLKPGTLVPHGRMIGVECEKHYEPTYNITPSTCNNGSWTHAPRCQPARCKSPPKPPRHGMVIAPKTEHSMKARYTCRDGYILIGNNVTECQYGVWRGDPPTCQITYCKYLPPPEHGRVLLVGNMGLYDYRNYVTKVANNRQIMFECDKGYVLADGPQGKTCIRGEWAPKTDPP</sequence>
<keyword evidence="6" id="KW-1185">Reference proteome</keyword>
<keyword evidence="2 3" id="KW-1015">Disulfide bond</keyword>